<organism evidence="7 8">
    <name type="scientific">Nocardioides marmorisolisilvae</name>
    <dbReference type="NCBI Taxonomy" id="1542737"/>
    <lineage>
        <taxon>Bacteria</taxon>
        <taxon>Bacillati</taxon>
        <taxon>Actinomycetota</taxon>
        <taxon>Actinomycetes</taxon>
        <taxon>Propionibacteriales</taxon>
        <taxon>Nocardioidaceae</taxon>
        <taxon>Nocardioides</taxon>
    </lineage>
</organism>
<dbReference type="GO" id="GO:0015074">
    <property type="term" value="P:DNA integration"/>
    <property type="evidence" value="ECO:0007669"/>
    <property type="project" value="InterPro"/>
</dbReference>
<dbReference type="InterPro" id="IPR011010">
    <property type="entry name" value="DNA_brk_join_enz"/>
</dbReference>
<feature type="domain" description="Tyr recombinase" evidence="5">
    <location>
        <begin position="117"/>
        <end position="331"/>
    </location>
</feature>
<protein>
    <recommendedName>
        <fullName evidence="9">Site-specific integrase</fullName>
    </recommendedName>
</protein>
<comment type="caution">
    <text evidence="7">The sequence shown here is derived from an EMBL/GenBank/DDBJ whole genome shotgun (WGS) entry which is preliminary data.</text>
</comment>
<evidence type="ECO:0000256" key="4">
    <source>
        <dbReference type="PROSITE-ProRule" id="PRU01248"/>
    </source>
</evidence>
<dbReference type="GO" id="GO:0003677">
    <property type="term" value="F:DNA binding"/>
    <property type="evidence" value="ECO:0007669"/>
    <property type="project" value="UniProtKB-UniRule"/>
</dbReference>
<gene>
    <name evidence="7" type="ORF">EFL95_09020</name>
</gene>
<dbReference type="CDD" id="cd00397">
    <property type="entry name" value="DNA_BRE_C"/>
    <property type="match status" value="1"/>
</dbReference>
<keyword evidence="3" id="KW-0233">DNA recombination</keyword>
<name>A0A3N0DU80_9ACTN</name>
<dbReference type="SUPFAM" id="SSF56349">
    <property type="entry name" value="DNA breaking-rejoining enzymes"/>
    <property type="match status" value="1"/>
</dbReference>
<dbReference type="InterPro" id="IPR013762">
    <property type="entry name" value="Integrase-like_cat_sf"/>
</dbReference>
<dbReference type="InterPro" id="IPR010998">
    <property type="entry name" value="Integrase_recombinase_N"/>
</dbReference>
<dbReference type="PROSITE" id="PS51898">
    <property type="entry name" value="TYR_RECOMBINASE"/>
    <property type="match status" value="1"/>
</dbReference>
<keyword evidence="8" id="KW-1185">Reference proteome</keyword>
<evidence type="ECO:0000256" key="1">
    <source>
        <dbReference type="ARBA" id="ARBA00008857"/>
    </source>
</evidence>
<keyword evidence="2 4" id="KW-0238">DNA-binding</keyword>
<evidence type="ECO:0000313" key="7">
    <source>
        <dbReference type="EMBL" id="RNL79160.1"/>
    </source>
</evidence>
<dbReference type="InterPro" id="IPR050090">
    <property type="entry name" value="Tyrosine_recombinase_XerCD"/>
</dbReference>
<dbReference type="EMBL" id="RJSG01000002">
    <property type="protein sequence ID" value="RNL79160.1"/>
    <property type="molecule type" value="Genomic_DNA"/>
</dbReference>
<dbReference type="PANTHER" id="PTHR30349:SF41">
    <property type="entry name" value="INTEGRASE_RECOMBINASE PROTEIN MJ0367-RELATED"/>
    <property type="match status" value="1"/>
</dbReference>
<reference evidence="7 8" key="1">
    <citation type="submission" date="2018-11" db="EMBL/GenBank/DDBJ databases">
        <authorList>
            <person name="Li F."/>
        </authorList>
    </citation>
    <scope>NUCLEOTIDE SEQUENCE [LARGE SCALE GENOMIC DNA]</scope>
    <source>
        <strain evidence="7 8">KIS18-7</strain>
    </source>
</reference>
<dbReference type="GO" id="GO:0006310">
    <property type="term" value="P:DNA recombination"/>
    <property type="evidence" value="ECO:0007669"/>
    <property type="project" value="UniProtKB-KW"/>
</dbReference>
<comment type="similarity">
    <text evidence="1">Belongs to the 'phage' integrase family.</text>
</comment>
<evidence type="ECO:0000256" key="2">
    <source>
        <dbReference type="ARBA" id="ARBA00023125"/>
    </source>
</evidence>
<dbReference type="PANTHER" id="PTHR30349">
    <property type="entry name" value="PHAGE INTEGRASE-RELATED"/>
    <property type="match status" value="1"/>
</dbReference>
<dbReference type="InterPro" id="IPR002104">
    <property type="entry name" value="Integrase_catalytic"/>
</dbReference>
<dbReference type="PROSITE" id="PS51900">
    <property type="entry name" value="CB"/>
    <property type="match status" value="1"/>
</dbReference>
<evidence type="ECO:0000259" key="6">
    <source>
        <dbReference type="PROSITE" id="PS51900"/>
    </source>
</evidence>
<feature type="domain" description="Core-binding (CB)" evidence="6">
    <location>
        <begin position="5"/>
        <end position="96"/>
    </location>
</feature>
<dbReference type="InterPro" id="IPR044068">
    <property type="entry name" value="CB"/>
</dbReference>
<dbReference type="Proteomes" id="UP000277094">
    <property type="component" value="Unassembled WGS sequence"/>
</dbReference>
<dbReference type="Gene3D" id="1.10.150.130">
    <property type="match status" value="1"/>
</dbReference>
<evidence type="ECO:0000259" key="5">
    <source>
        <dbReference type="PROSITE" id="PS51898"/>
    </source>
</evidence>
<evidence type="ECO:0008006" key="9">
    <source>
        <dbReference type="Google" id="ProtNLM"/>
    </source>
</evidence>
<evidence type="ECO:0000256" key="3">
    <source>
        <dbReference type="ARBA" id="ARBA00023172"/>
    </source>
</evidence>
<dbReference type="AlphaFoldDB" id="A0A3N0DU80"/>
<evidence type="ECO:0000313" key="8">
    <source>
        <dbReference type="Proteomes" id="UP000277094"/>
    </source>
</evidence>
<dbReference type="Pfam" id="PF00589">
    <property type="entry name" value="Phage_integrase"/>
    <property type="match status" value="1"/>
</dbReference>
<dbReference type="Gene3D" id="1.10.443.10">
    <property type="entry name" value="Intergrase catalytic core"/>
    <property type="match status" value="1"/>
</dbReference>
<proteinExistence type="inferred from homology"/>
<sequence length="352" mass="40173">MTEQIRLSDACEQFLTWRKTNLADETWRSYRSALGLFLQVTGDVMVSGLRPDHIERFLAERRRPHVDRRGRSMPPIGPAGYNQYLGALGVFSKWLLRHAMVSVDLTAGIERIRARRPIKRRLDPEQIIALLDAAPARDRMLFSLAFFAALRATEATSLRIGDVDLASNTLRVQVWKTHQEDDFPIGPELRAQLDAWLPFYEASVRRSWSRDLEPADFLVPALTPHRYSWQVVDGVKSRDAWIQTFEPGRPVRMPYQLVKRALKRIGLSAEGEGMHILRRSAARIMFDKLIEESKYENALRIVMAALHHTTSSTTEQYIGLTTEQRSRDQFLRTTPLLADALTPGVINAVLSS</sequence>
<accession>A0A3N0DU80</accession>